<dbReference type="EMBL" id="NPDZ01000008">
    <property type="protein sequence ID" value="PJZ72741.1"/>
    <property type="molecule type" value="Genomic_DNA"/>
</dbReference>
<dbReference type="OrthoDB" id="339031at2"/>
<keyword evidence="3" id="KW-1185">Reference proteome</keyword>
<evidence type="ECO:0000313" key="4">
    <source>
        <dbReference type="Proteomes" id="UP000231990"/>
    </source>
</evidence>
<organism evidence="2 4">
    <name type="scientific">Leptospira perolatii</name>
    <dbReference type="NCBI Taxonomy" id="2023191"/>
    <lineage>
        <taxon>Bacteria</taxon>
        <taxon>Pseudomonadati</taxon>
        <taxon>Spirochaetota</taxon>
        <taxon>Spirochaetia</taxon>
        <taxon>Leptospirales</taxon>
        <taxon>Leptospiraceae</taxon>
        <taxon>Leptospira</taxon>
    </lineage>
</organism>
<evidence type="ECO:0000313" key="2">
    <source>
        <dbReference type="EMBL" id="PJZ72741.1"/>
    </source>
</evidence>
<dbReference type="NCBIfam" id="TIGR04327">
    <property type="entry name" value="OMP_LA_2444"/>
    <property type="match status" value="1"/>
</dbReference>
<accession>A0A2M9ZL90</accession>
<sequence length="407" mass="45162">MVALFAITFPLTSQGALPDPDKLEREADDLEDQANRSQNFTEKRRLLNLATEKRSQAVKVRNQILDKELDKPYDAATFEFQFSSLQSTWQSETLARNKNIGANEINTLLSANGFYQSTIASANGAGINPNLLNNNVVAYSDPQGNSRSAFPVKFQYMNKERSFAVEVNYLDFRVRPSYTTIDTSPSVPAGSALQFHTPEYRRRDYSLNLAWYITSGSGAKIGPSVGIRNLDIFSREYGNLPGNYGFGSLEEKAGGLGPQLGFRIIKNFASNLVGHFRADYFRTLGRFARTTHGTVTGLGGTPYILSTEPSGGIKDNLLSRVGYEVDFGISLLRTRWLKFTLGFQYTELVSKVSGYNYNPTVFPNSPGDLLFMNTLSKPLDQTATQSALSKEVHDKFYGIYIGASLIL</sequence>
<dbReference type="Proteomes" id="UP000231962">
    <property type="component" value="Unassembled WGS sequence"/>
</dbReference>
<dbReference type="Proteomes" id="UP000231990">
    <property type="component" value="Unassembled WGS sequence"/>
</dbReference>
<proteinExistence type="predicted"/>
<dbReference type="AlphaFoldDB" id="A0A2M9ZL90"/>
<protein>
    <submittedName>
        <fullName evidence="2">Uncharacterized protein</fullName>
    </submittedName>
</protein>
<name>A0A2M9ZL90_9LEPT</name>
<evidence type="ECO:0000313" key="3">
    <source>
        <dbReference type="Proteomes" id="UP000231962"/>
    </source>
</evidence>
<comment type="caution">
    <text evidence="2">The sequence shown here is derived from an EMBL/GenBank/DDBJ whole genome shotgun (WGS) entry which is preliminary data.</text>
</comment>
<dbReference type="InterPro" id="IPR027614">
    <property type="entry name" value="OMP_Lepto"/>
</dbReference>
<evidence type="ECO:0000313" key="1">
    <source>
        <dbReference type="EMBL" id="PJZ70008.1"/>
    </source>
</evidence>
<dbReference type="EMBL" id="NPDY01000006">
    <property type="protein sequence ID" value="PJZ70008.1"/>
    <property type="molecule type" value="Genomic_DNA"/>
</dbReference>
<gene>
    <name evidence="1" type="ORF">CH360_08320</name>
    <name evidence="2" type="ORF">CH373_13365</name>
</gene>
<reference evidence="3 4" key="1">
    <citation type="submission" date="2017-07" db="EMBL/GenBank/DDBJ databases">
        <title>Leptospira spp. isolated from tropical soils.</title>
        <authorList>
            <person name="Thibeaux R."/>
            <person name="Iraola G."/>
            <person name="Ferres I."/>
            <person name="Bierque E."/>
            <person name="Girault D."/>
            <person name="Soupe-Gilbert M.-E."/>
            <person name="Picardeau M."/>
            <person name="Goarant C."/>
        </authorList>
    </citation>
    <scope>NUCLEOTIDE SEQUENCE [LARGE SCALE GENOMIC DNA]</scope>
    <source>
        <strain evidence="2 4">FH1-B-B1</strain>
        <strain evidence="1 3">FH1-B-C1</strain>
    </source>
</reference>